<dbReference type="Proteomes" id="UP000684084">
    <property type="component" value="Unassembled WGS sequence"/>
</dbReference>
<dbReference type="GO" id="GO:0005576">
    <property type="term" value="C:extracellular region"/>
    <property type="evidence" value="ECO:0007669"/>
    <property type="project" value="UniProtKB-SubCell"/>
</dbReference>
<name>A0A915ZUR8_9GLOM</name>
<comment type="subcellular location">
    <subcellularLocation>
        <location evidence="1">Host cell</location>
    </subcellularLocation>
    <subcellularLocation>
        <location evidence="2">Secreted</location>
    </subcellularLocation>
</comment>
<feature type="compositionally biased region" description="Low complexity" evidence="5">
    <location>
        <begin position="187"/>
        <end position="198"/>
    </location>
</feature>
<dbReference type="CDD" id="cd00882">
    <property type="entry name" value="Ras_like_GTPase"/>
    <property type="match status" value="1"/>
</dbReference>
<feature type="compositionally biased region" description="Polar residues" evidence="5">
    <location>
        <begin position="177"/>
        <end position="186"/>
    </location>
</feature>
<dbReference type="OrthoDB" id="2611327at2759"/>
<evidence type="ECO:0000256" key="2">
    <source>
        <dbReference type="ARBA" id="ARBA00004613"/>
    </source>
</evidence>
<proteinExistence type="predicted"/>
<dbReference type="Pfam" id="PF20147">
    <property type="entry name" value="Crinkler"/>
    <property type="match status" value="1"/>
</dbReference>
<sequence length="696" mass="78389">MSNITLSCLIQGTSLDKYFKITIDKNNEISDLKEIIWNKNKNTFYNIDANNLILWKVQIPVSDKAKFKQLSNFTESTIEGDLGGTKINDATADVKEIFGNSPAKKYIHIIIGQPTTEQPTNTTQKLNQEMPSLTQQAKAMSLKEELDEYNDRSVPSENTGTRQSSRDNSSRSNFRQGTNPFGTSSYGQNRRNNGMNNQSRINLIGQTPQTSKILLLGGTGTGKSTIINMMANYFLGGTIENPKVVIPTKYFNVTENAYGRNNSEAKIGDVTKSQTTNCCNYEFKHPGNSFYDFVFIDTPGMSDTNGIEQDDKNIQEIINAAINVGSLTAIVIVASGTEARVTPTIMNTIIRLLNNLPDEIVYNNLLLILTKCTKSSACFSEDTFAKEIAKPKQIFYMDNQVFCTDPQIWLNDEDEYSIVEHQWNKSFKTFDNLLKMITEMNATSTKAFTTMRDLRNKIKMEIATISQTTTNIQQIQDKLEAAYKALQKTSDKRNLFSNYTRTKTITVTNPVKMSNNIKNTVCTTHQRSGIICHENCGLEFTSSSGTNTFSGCAVCALMVSDGKCAKCGCDTYSHYHTDTEMRTETRTINYVLEEVKAQYDMAVADHKRIGNVTNQFQKTFADLQAKADGNYNKIRQLCTDLSKICSRFNFIDELYANIKNMKMDAKTIQNSDLRNKAESEIRKLEVFIDDLSKRQS</sequence>
<dbReference type="GO" id="GO:0043657">
    <property type="term" value="C:host cell"/>
    <property type="evidence" value="ECO:0007669"/>
    <property type="project" value="UniProtKB-SubCell"/>
</dbReference>
<evidence type="ECO:0000313" key="8">
    <source>
        <dbReference type="Proteomes" id="UP000684084"/>
    </source>
</evidence>
<dbReference type="PANTHER" id="PTHR32046:SF12">
    <property type="entry name" value="AIG1-TYPE G DOMAIN-CONTAINING PROTEIN"/>
    <property type="match status" value="1"/>
</dbReference>
<reference evidence="7" key="1">
    <citation type="submission" date="2020-05" db="EMBL/GenBank/DDBJ databases">
        <authorList>
            <person name="Rincon C."/>
            <person name="Sanders R I."/>
            <person name="Robbins C."/>
            <person name="Chaturvedi A."/>
        </authorList>
    </citation>
    <scope>NUCLEOTIDE SEQUENCE</scope>
    <source>
        <strain evidence="7">CHB12</strain>
    </source>
</reference>
<dbReference type="InterPro" id="IPR003593">
    <property type="entry name" value="AAA+_ATPase"/>
</dbReference>
<feature type="region of interest" description="Disordered" evidence="5">
    <location>
        <begin position="134"/>
        <end position="199"/>
    </location>
</feature>
<accession>A0A915ZUR8</accession>
<dbReference type="EMBL" id="CAGKOT010000063">
    <property type="protein sequence ID" value="CAB5388977.1"/>
    <property type="molecule type" value="Genomic_DNA"/>
</dbReference>
<comment type="caution">
    <text evidence="7">The sequence shown here is derived from an EMBL/GenBank/DDBJ whole genome shotgun (WGS) entry which is preliminary data.</text>
</comment>
<evidence type="ECO:0000256" key="5">
    <source>
        <dbReference type="SAM" id="MobiDB-lite"/>
    </source>
</evidence>
<organism evidence="7 8">
    <name type="scientific">Rhizophagus irregularis</name>
    <dbReference type="NCBI Taxonomy" id="588596"/>
    <lineage>
        <taxon>Eukaryota</taxon>
        <taxon>Fungi</taxon>
        <taxon>Fungi incertae sedis</taxon>
        <taxon>Mucoromycota</taxon>
        <taxon>Glomeromycotina</taxon>
        <taxon>Glomeromycetes</taxon>
        <taxon>Glomerales</taxon>
        <taxon>Glomeraceae</taxon>
        <taxon>Rhizophagus</taxon>
    </lineage>
</organism>
<feature type="domain" description="AAA+ ATPase" evidence="6">
    <location>
        <begin position="209"/>
        <end position="366"/>
    </location>
</feature>
<evidence type="ECO:0000256" key="1">
    <source>
        <dbReference type="ARBA" id="ARBA00004340"/>
    </source>
</evidence>
<dbReference type="AlphaFoldDB" id="A0A915ZUR8"/>
<dbReference type="InterPro" id="IPR045379">
    <property type="entry name" value="Crinkler_N"/>
</dbReference>
<keyword evidence="3" id="KW-0964">Secreted</keyword>
<gene>
    <name evidence="7" type="ORF">CHRIB12_LOCUS20846</name>
</gene>
<dbReference type="PANTHER" id="PTHR32046">
    <property type="entry name" value="G DOMAIN-CONTAINING PROTEIN"/>
    <property type="match status" value="1"/>
</dbReference>
<dbReference type="SMART" id="SM00382">
    <property type="entry name" value="AAA"/>
    <property type="match status" value="1"/>
</dbReference>
<feature type="coiled-coil region" evidence="4">
    <location>
        <begin position="651"/>
        <end position="694"/>
    </location>
</feature>
<evidence type="ECO:0000256" key="3">
    <source>
        <dbReference type="ARBA" id="ARBA00022525"/>
    </source>
</evidence>
<keyword evidence="4" id="KW-0175">Coiled coil</keyword>
<evidence type="ECO:0000259" key="6">
    <source>
        <dbReference type="SMART" id="SM00382"/>
    </source>
</evidence>
<protein>
    <recommendedName>
        <fullName evidence="6">AAA+ ATPase domain-containing protein</fullName>
    </recommendedName>
</protein>
<evidence type="ECO:0000313" key="7">
    <source>
        <dbReference type="EMBL" id="CAB5388977.1"/>
    </source>
</evidence>
<dbReference type="VEuPathDB" id="FungiDB:RhiirFUN_010005"/>
<evidence type="ECO:0000256" key="4">
    <source>
        <dbReference type="SAM" id="Coils"/>
    </source>
</evidence>